<dbReference type="OrthoDB" id="6311362at2759"/>
<gene>
    <name evidence="4" type="primary">EGR_10279</name>
    <name evidence="1" type="ORF">EgrG_002068600</name>
    <name evidence="2" type="ORF">EgrG_002069000</name>
</gene>
<proteinExistence type="predicted"/>
<evidence type="ECO:0000313" key="1">
    <source>
        <dbReference type="EMBL" id="CDI70208.1"/>
    </source>
</evidence>
<reference evidence="2 3" key="1">
    <citation type="journal article" date="2013" name="Nature">
        <title>The genomes of four tapeworm species reveal adaptations to parasitism.</title>
        <authorList>
            <person name="Tsai I.J."/>
            <person name="Zarowiecki M."/>
            <person name="Holroyd N."/>
            <person name="Garciarrubio A."/>
            <person name="Sanchez-Flores A."/>
            <person name="Brooks K.L."/>
            <person name="Tracey A."/>
            <person name="Bobes R.J."/>
            <person name="Fragoso G."/>
            <person name="Sciutto E."/>
            <person name="Aslett M."/>
            <person name="Beasley H."/>
            <person name="Bennett H.M."/>
            <person name="Cai J."/>
            <person name="Camicia F."/>
            <person name="Clark R."/>
            <person name="Cucher M."/>
            <person name="De Silva N."/>
            <person name="Day T.A."/>
            <person name="Deplazes P."/>
            <person name="Estrada K."/>
            <person name="Fernandez C."/>
            <person name="Holland P.W."/>
            <person name="Hou J."/>
            <person name="Hu S."/>
            <person name="Huckvale T."/>
            <person name="Hung S.S."/>
            <person name="Kamenetzky L."/>
            <person name="Keane J.A."/>
            <person name="Kiss F."/>
            <person name="Koziol U."/>
            <person name="Lambert O."/>
            <person name="Liu K."/>
            <person name="Luo X."/>
            <person name="Luo Y."/>
            <person name="Macchiaroli N."/>
            <person name="Nichol S."/>
            <person name="Paps J."/>
            <person name="Parkinson J."/>
            <person name="Pouchkina-Stantcheva N."/>
            <person name="Riddiford N."/>
            <person name="Rosenzvit M."/>
            <person name="Salinas G."/>
            <person name="Wasmuth J.D."/>
            <person name="Zamanian M."/>
            <person name="Zheng Y."/>
            <person name="Cai X."/>
            <person name="Soberon X."/>
            <person name="Olson P.D."/>
            <person name="Laclette J.P."/>
            <person name="Brehm K."/>
            <person name="Berriman M."/>
            <person name="Garciarrubio A."/>
            <person name="Bobes R.J."/>
            <person name="Fragoso G."/>
            <person name="Sanchez-Flores A."/>
            <person name="Estrada K."/>
            <person name="Cevallos M.A."/>
            <person name="Morett E."/>
            <person name="Gonzalez V."/>
            <person name="Portillo T."/>
            <person name="Ochoa-Leyva A."/>
            <person name="Jose M.V."/>
            <person name="Sciutto E."/>
            <person name="Landa A."/>
            <person name="Jimenez L."/>
            <person name="Valdes V."/>
            <person name="Carrero J.C."/>
            <person name="Larralde C."/>
            <person name="Morales-Montor J."/>
            <person name="Limon-Lason J."/>
            <person name="Soberon X."/>
            <person name="Laclette J.P."/>
        </authorList>
    </citation>
    <scope>NUCLEOTIDE SEQUENCE [LARGE SCALE GENOMIC DNA]</scope>
</reference>
<dbReference type="Proteomes" id="UP000492820">
    <property type="component" value="Unassembled WGS sequence"/>
</dbReference>
<reference evidence="4 5" key="2">
    <citation type="submission" date="2020-10" db="UniProtKB">
        <authorList>
            <consortium name="WormBaseParasite"/>
        </authorList>
    </citation>
    <scope>IDENTIFICATION</scope>
</reference>
<evidence type="ECO:0000313" key="5">
    <source>
        <dbReference type="WBParaSite" id="EgrG_002069000"/>
    </source>
</evidence>
<dbReference type="EMBL" id="CBLN010004179">
    <property type="protein sequence ID" value="CDI70208.1"/>
    <property type="molecule type" value="Genomic_DNA"/>
</dbReference>
<name>U6FTF9_ECHGR</name>
<dbReference type="AlphaFoldDB" id="U6FTF9"/>
<dbReference type="WBParaSite" id="EgrG_002069000">
    <property type="protein sequence ID" value="EgrG_002069000"/>
    <property type="gene ID" value="EgrG_002069000"/>
</dbReference>
<dbReference type="EMBL" id="CBLN010004187">
    <property type="protein sequence ID" value="CDI70211.1"/>
    <property type="molecule type" value="Genomic_DNA"/>
</dbReference>
<sequence length="115" mass="12627">MLIHVRLHHHPISSLLPFFPSISVRLKTAGALGSHVVSKEGHHDVASTTGFVCLGDQCSCHCCVNENLIHGEKALKRGHLEAWLEVQADHTLYCVESEDKVYVDRAAKACEGNTD</sequence>
<organism evidence="2">
    <name type="scientific">Echinococcus granulosus</name>
    <name type="common">Hydatid tapeworm</name>
    <dbReference type="NCBI Taxonomy" id="6210"/>
    <lineage>
        <taxon>Eukaryota</taxon>
        <taxon>Metazoa</taxon>
        <taxon>Spiralia</taxon>
        <taxon>Lophotrochozoa</taxon>
        <taxon>Platyhelminthes</taxon>
        <taxon>Cestoda</taxon>
        <taxon>Eucestoda</taxon>
        <taxon>Cyclophyllidea</taxon>
        <taxon>Taeniidae</taxon>
        <taxon>Echinococcus</taxon>
        <taxon>Echinococcus granulosus group</taxon>
    </lineage>
</organism>
<evidence type="ECO:0000313" key="3">
    <source>
        <dbReference type="Proteomes" id="UP000492820"/>
    </source>
</evidence>
<evidence type="ECO:0000313" key="4">
    <source>
        <dbReference type="WBParaSite" id="EgrG_002068600"/>
    </source>
</evidence>
<protein>
    <submittedName>
        <fullName evidence="2 4">Uncharacterized protein</fullName>
    </submittedName>
</protein>
<evidence type="ECO:0000313" key="2">
    <source>
        <dbReference type="EMBL" id="CDI70211.1"/>
    </source>
</evidence>
<dbReference type="WBParaSite" id="EgrG_002068600">
    <property type="protein sequence ID" value="EgrG_002068600"/>
    <property type="gene ID" value="EgrG_002068600"/>
</dbReference>
<accession>U6FTF9</accession>